<accession>A0A084H0A1</accession>
<comment type="catalytic activity">
    <reaction evidence="7">
        <text>ATP + H2O = ADP + phosphate + H(+)</text>
        <dbReference type="Rhea" id="RHEA:13065"/>
        <dbReference type="ChEBI" id="CHEBI:15377"/>
        <dbReference type="ChEBI" id="CHEBI:15378"/>
        <dbReference type="ChEBI" id="CHEBI:30616"/>
        <dbReference type="ChEBI" id="CHEBI:43474"/>
        <dbReference type="ChEBI" id="CHEBI:456216"/>
        <dbReference type="EC" id="5.6.2.3"/>
    </reaction>
</comment>
<dbReference type="GO" id="GO:0016887">
    <property type="term" value="F:ATP hydrolysis activity"/>
    <property type="evidence" value="ECO:0007669"/>
    <property type="project" value="RHEA"/>
</dbReference>
<evidence type="ECO:0000256" key="2">
    <source>
        <dbReference type="ARBA" id="ARBA00022722"/>
    </source>
</evidence>
<evidence type="ECO:0000256" key="7">
    <source>
        <dbReference type="ARBA" id="ARBA00048954"/>
    </source>
</evidence>
<dbReference type="Pfam" id="PF13307">
    <property type="entry name" value="Helicase_C_2"/>
    <property type="match status" value="1"/>
</dbReference>
<dbReference type="STRING" id="246786.GS18_0209375"/>
<comment type="caution">
    <text evidence="11">The sequence shown here is derived from an EMBL/GenBank/DDBJ whole genome shotgun (WGS) entry which is preliminary data.</text>
</comment>
<dbReference type="SUPFAM" id="SSF53098">
    <property type="entry name" value="Ribonuclease H-like"/>
    <property type="match status" value="1"/>
</dbReference>
<evidence type="ECO:0000256" key="8">
    <source>
        <dbReference type="HAMAP-Rule" id="MF_02206"/>
    </source>
</evidence>
<dbReference type="PANTHER" id="PTHR11472:SF34">
    <property type="entry name" value="REGULATOR OF TELOMERE ELONGATION HELICASE 1"/>
    <property type="match status" value="1"/>
</dbReference>
<dbReference type="InterPro" id="IPR006054">
    <property type="entry name" value="DnaQ"/>
</dbReference>
<gene>
    <name evidence="8 9" type="primary">dinG</name>
    <name evidence="11" type="ORF">GS18_0209375</name>
</gene>
<dbReference type="EMBL" id="JNVC02000004">
    <property type="protein sequence ID" value="KEZ53013.1"/>
    <property type="molecule type" value="Genomic_DNA"/>
</dbReference>
<keyword evidence="12" id="KW-1185">Reference proteome</keyword>
<dbReference type="SMART" id="SM00479">
    <property type="entry name" value="EXOIII"/>
    <property type="match status" value="1"/>
</dbReference>
<dbReference type="InterPro" id="IPR006310">
    <property type="entry name" value="DinG"/>
</dbReference>
<keyword evidence="6 8" id="KW-0067">ATP-binding</keyword>
<evidence type="ECO:0000256" key="4">
    <source>
        <dbReference type="ARBA" id="ARBA00022801"/>
    </source>
</evidence>
<sequence length="934" mass="106062">MKQRFVVVDVETTGNSPKKGDRIIQLAAVVIEEGKIIERFSSFVNPKKKIPSFIEQLTGITTEMVEQAPAFKEIADKVSSLLNDAYFVAHNVHFDLSFIQEELNRCGIQMFTGPILDTVELSRIVFPSADSYKLSELCRDLGIQHKNPHRADSDAEVTGELLIHILSRLSSLPSVTLHSLKRLSASFISDAEEMLEELETMSELRLKEALDIEVYRSVAVRKMADTKQNPDQSGTEKLPFHAFAEKLMNENGSVAAHFVQYEKRSEQVNMMKSVYQSFASHQHSLIEAGTGTGKTLGYLVPAVYYALTEKKRVLISTYTIALQQQVMEKEYPLLKQAAGLPFSMAVLKGRSHYLCLRKFEKYLNEEDMNYDNLLTKAQLLIWLTETETGDVDELNLPSGGKLLWQRLHYDPKLSGSASNPWKERCFYTRAYKRANQADVIMTNHSLLLSAVSSSADMLEGIEEVVIDEAHHFERTASEHLGKRIHYLTLQALTNQLGNLYTDGLLRKTQQLFSKKKWSEPFLEIDAILKQLAEDNQLLFTTLHSYVLQNQKDSSSNRIACRFSHDEKKSRKWLAILELAARVKFQLHDMMSIMNKQKGVFSRLEEREESFDLYEYWEVLDRFKAAYDSLDSLFFKDSPGEVKWIEIESRGARNAVSVYSQPVSVSDQLADGFFASMKSAVLTSATLTVNGTFDYMISELGLSDFYPSVHKIDSPFDYKKQAMLMIPSDFPSVQHVTLDEYTEAIAGRVSEIAKAASGKLLILFNAYDMLKKTQQLLKNDQSLDDFVIMGQGGGSITKLTKNFRQFEKAILLGTSTFWEGMDFPGDELTTLVIVRLPFSPPDDPRTAAKCEQLTKEGKNAFYHYSLPEAVLKFKQGFGRLIRTENDKGLLFVFDKRIIEAKYGRHFIDSLPDIEVSVEPMARLNKKIAGWKNSRT</sequence>
<dbReference type="InterPro" id="IPR013520">
    <property type="entry name" value="Ribonucl_H"/>
</dbReference>
<dbReference type="GO" id="GO:0005524">
    <property type="term" value="F:ATP binding"/>
    <property type="evidence" value="ECO:0007669"/>
    <property type="project" value="UniProtKB-UniRule"/>
</dbReference>
<keyword evidence="3 8" id="KW-0547">Nucleotide-binding</keyword>
<evidence type="ECO:0000256" key="5">
    <source>
        <dbReference type="ARBA" id="ARBA00022839"/>
    </source>
</evidence>
<dbReference type="RefSeq" id="WP_029566031.1">
    <property type="nucleotide sequence ID" value="NZ_JNVC02000004.1"/>
</dbReference>
<dbReference type="Proteomes" id="UP000028549">
    <property type="component" value="Unassembled WGS sequence"/>
</dbReference>
<dbReference type="AlphaFoldDB" id="A0A084H0A1"/>
<dbReference type="PROSITE" id="PS51193">
    <property type="entry name" value="HELICASE_ATP_BIND_2"/>
    <property type="match status" value="1"/>
</dbReference>
<dbReference type="InterPro" id="IPR011545">
    <property type="entry name" value="DEAD/DEAH_box_helicase_dom"/>
</dbReference>
<dbReference type="SMART" id="SM00487">
    <property type="entry name" value="DEXDc"/>
    <property type="match status" value="1"/>
</dbReference>
<dbReference type="Pfam" id="PF00929">
    <property type="entry name" value="RNase_T"/>
    <property type="match status" value="1"/>
</dbReference>
<evidence type="ECO:0000259" key="10">
    <source>
        <dbReference type="PROSITE" id="PS51193"/>
    </source>
</evidence>
<evidence type="ECO:0000256" key="9">
    <source>
        <dbReference type="RuleBase" id="RU364106"/>
    </source>
</evidence>
<comment type="cofactor">
    <cofactor evidence="1">
        <name>[4Fe-4S] cluster</name>
        <dbReference type="ChEBI" id="CHEBI:49883"/>
    </cofactor>
</comment>
<dbReference type="SUPFAM" id="SSF52540">
    <property type="entry name" value="P-loop containing nucleoside triphosphate hydrolases"/>
    <property type="match status" value="1"/>
</dbReference>
<keyword evidence="5 8" id="KW-0269">Exonuclease</keyword>
<evidence type="ECO:0000256" key="6">
    <source>
        <dbReference type="ARBA" id="ARBA00022840"/>
    </source>
</evidence>
<dbReference type="NCBIfam" id="NF005981">
    <property type="entry name" value="PRK08074.1"/>
    <property type="match status" value="1"/>
</dbReference>
<dbReference type="Pfam" id="PF00270">
    <property type="entry name" value="DEAD"/>
    <property type="match status" value="1"/>
</dbReference>
<evidence type="ECO:0000256" key="1">
    <source>
        <dbReference type="ARBA" id="ARBA00001966"/>
    </source>
</evidence>
<dbReference type="InterPro" id="IPR036397">
    <property type="entry name" value="RNaseH_sf"/>
</dbReference>
<dbReference type="FunFam" id="3.30.420.10:FF:000045">
    <property type="entry name" value="3'-5' exonuclease DinG"/>
    <property type="match status" value="1"/>
</dbReference>
<dbReference type="InterPro" id="IPR014001">
    <property type="entry name" value="Helicase_ATP-bd"/>
</dbReference>
<protein>
    <recommendedName>
        <fullName evidence="8 9">3'-5' exonuclease DinG</fullName>
        <ecNumber evidence="8 9">3.1.-.-</ecNumber>
    </recommendedName>
</protein>
<evidence type="ECO:0000256" key="3">
    <source>
        <dbReference type="ARBA" id="ARBA00022741"/>
    </source>
</evidence>
<dbReference type="InterPro" id="IPR045028">
    <property type="entry name" value="DinG/Rad3-like"/>
</dbReference>
<dbReference type="InterPro" id="IPR006555">
    <property type="entry name" value="ATP-dep_Helicase_C"/>
</dbReference>
<dbReference type="CDD" id="cd06127">
    <property type="entry name" value="DEDDh"/>
    <property type="match status" value="1"/>
</dbReference>
<evidence type="ECO:0000313" key="11">
    <source>
        <dbReference type="EMBL" id="KEZ53013.1"/>
    </source>
</evidence>
<dbReference type="NCBIfam" id="TIGR01407">
    <property type="entry name" value="dinG_rel"/>
    <property type="match status" value="1"/>
</dbReference>
<dbReference type="Gene3D" id="3.30.420.10">
    <property type="entry name" value="Ribonuclease H-like superfamily/Ribonuclease H"/>
    <property type="match status" value="1"/>
</dbReference>
<dbReference type="InterPro" id="IPR014013">
    <property type="entry name" value="Helic_SF1/SF2_ATP-bd_DinG/Rad3"/>
</dbReference>
<proteinExistence type="inferred from homology"/>
<dbReference type="GO" id="GO:0003887">
    <property type="term" value="F:DNA-directed DNA polymerase activity"/>
    <property type="evidence" value="ECO:0007669"/>
    <property type="project" value="InterPro"/>
</dbReference>
<comment type="similarity">
    <text evidence="8 9">Belongs to the helicase family. DinG subfamily. Type 2 sub-subfamily.</text>
</comment>
<dbReference type="GO" id="GO:0003677">
    <property type="term" value="F:DNA binding"/>
    <property type="evidence" value="ECO:0007669"/>
    <property type="project" value="InterPro"/>
</dbReference>
<dbReference type="GO" id="GO:0006260">
    <property type="term" value="P:DNA replication"/>
    <property type="evidence" value="ECO:0007669"/>
    <property type="project" value="InterPro"/>
</dbReference>
<keyword evidence="2 8" id="KW-0540">Nuclease</keyword>
<dbReference type="InterPro" id="IPR027417">
    <property type="entry name" value="P-loop_NTPase"/>
</dbReference>
<dbReference type="OrthoDB" id="9803913at2"/>
<dbReference type="EC" id="3.1.-.-" evidence="8 9"/>
<dbReference type="InterPro" id="IPR012337">
    <property type="entry name" value="RNaseH-like_sf"/>
</dbReference>
<evidence type="ECO:0000313" key="12">
    <source>
        <dbReference type="Proteomes" id="UP000028549"/>
    </source>
</evidence>
<dbReference type="SMART" id="SM00491">
    <property type="entry name" value="HELICc2"/>
    <property type="match status" value="1"/>
</dbReference>
<feature type="binding site" evidence="8">
    <location>
        <begin position="288"/>
        <end position="295"/>
    </location>
    <ligand>
        <name>ATP</name>
        <dbReference type="ChEBI" id="CHEBI:30616"/>
    </ligand>
</feature>
<dbReference type="GO" id="GO:0043139">
    <property type="term" value="F:5'-3' DNA helicase activity"/>
    <property type="evidence" value="ECO:0007669"/>
    <property type="project" value="UniProtKB-EC"/>
</dbReference>
<dbReference type="NCBIfam" id="TIGR00573">
    <property type="entry name" value="dnaq"/>
    <property type="match status" value="1"/>
</dbReference>
<name>A0A084H0A1_METID</name>
<reference evidence="11 12" key="1">
    <citation type="journal article" date="2005" name="Int. J. Syst. Evol. Microbiol.">
        <title>Bacillus cibi sp. nov., isolated from jeotgal, a traditional Korean fermented seafood.</title>
        <authorList>
            <person name="Yoon J.H."/>
            <person name="Lee C.H."/>
            <person name="Oh T.K."/>
        </authorList>
    </citation>
    <scope>NUCLEOTIDE SEQUENCE [LARGE SCALE GENOMIC DNA]</scope>
    <source>
        <strain evidence="11 12">DSM 16189</strain>
    </source>
</reference>
<organism evidence="11 12">
    <name type="scientific">Metabacillus indicus</name>
    <name type="common">Bacillus indicus</name>
    <dbReference type="NCBI Taxonomy" id="246786"/>
    <lineage>
        <taxon>Bacteria</taxon>
        <taxon>Bacillati</taxon>
        <taxon>Bacillota</taxon>
        <taxon>Bacilli</taxon>
        <taxon>Bacillales</taxon>
        <taxon>Bacillaceae</taxon>
        <taxon>Metabacillus</taxon>
    </lineage>
</organism>
<comment type="function">
    <text evidence="8 9">3'-5' exonuclease.</text>
</comment>
<keyword evidence="4 8" id="KW-0378">Hydrolase</keyword>
<dbReference type="PANTHER" id="PTHR11472">
    <property type="entry name" value="DNA REPAIR DEAD HELICASE RAD3/XP-D SUBFAMILY MEMBER"/>
    <property type="match status" value="1"/>
</dbReference>
<dbReference type="GO" id="GO:0008408">
    <property type="term" value="F:3'-5' exonuclease activity"/>
    <property type="evidence" value="ECO:0007669"/>
    <property type="project" value="UniProtKB-UniRule"/>
</dbReference>
<feature type="short sequence motif" description="DEAH box" evidence="8">
    <location>
        <begin position="467"/>
        <end position="470"/>
    </location>
</feature>
<feature type="domain" description="Helicase ATP-binding" evidence="10">
    <location>
        <begin position="253"/>
        <end position="525"/>
    </location>
</feature>
<dbReference type="HAMAP" id="MF_02206">
    <property type="entry name" value="DinG_exonucl"/>
    <property type="match status" value="1"/>
</dbReference>
<dbReference type="Gene3D" id="3.40.50.300">
    <property type="entry name" value="P-loop containing nucleotide triphosphate hydrolases"/>
    <property type="match status" value="2"/>
</dbReference>